<reference evidence="1 2" key="1">
    <citation type="submission" date="2021-06" db="EMBL/GenBank/DDBJ databases">
        <title>Caerostris extrusa draft genome.</title>
        <authorList>
            <person name="Kono N."/>
            <person name="Arakawa K."/>
        </authorList>
    </citation>
    <scope>NUCLEOTIDE SEQUENCE [LARGE SCALE GENOMIC DNA]</scope>
</reference>
<name>A0AAV4XJ29_CAEEX</name>
<dbReference type="AlphaFoldDB" id="A0AAV4XJ29"/>
<protein>
    <submittedName>
        <fullName evidence="1">Uncharacterized protein</fullName>
    </submittedName>
</protein>
<proteinExistence type="predicted"/>
<organism evidence="1 2">
    <name type="scientific">Caerostris extrusa</name>
    <name type="common">Bark spider</name>
    <name type="synonym">Caerostris bankana</name>
    <dbReference type="NCBI Taxonomy" id="172846"/>
    <lineage>
        <taxon>Eukaryota</taxon>
        <taxon>Metazoa</taxon>
        <taxon>Ecdysozoa</taxon>
        <taxon>Arthropoda</taxon>
        <taxon>Chelicerata</taxon>
        <taxon>Arachnida</taxon>
        <taxon>Araneae</taxon>
        <taxon>Araneomorphae</taxon>
        <taxon>Entelegynae</taxon>
        <taxon>Araneoidea</taxon>
        <taxon>Araneidae</taxon>
        <taxon>Caerostris</taxon>
    </lineage>
</organism>
<evidence type="ECO:0000313" key="1">
    <source>
        <dbReference type="EMBL" id="GIY94448.1"/>
    </source>
</evidence>
<gene>
    <name evidence="1" type="ORF">CEXT_363701</name>
</gene>
<feature type="non-terminal residue" evidence="1">
    <location>
        <position position="1"/>
    </location>
</feature>
<evidence type="ECO:0000313" key="2">
    <source>
        <dbReference type="Proteomes" id="UP001054945"/>
    </source>
</evidence>
<dbReference type="Proteomes" id="UP001054945">
    <property type="component" value="Unassembled WGS sequence"/>
</dbReference>
<dbReference type="EMBL" id="BPLR01017784">
    <property type="protein sequence ID" value="GIY94448.1"/>
    <property type="molecule type" value="Genomic_DNA"/>
</dbReference>
<keyword evidence="2" id="KW-1185">Reference proteome</keyword>
<accession>A0AAV4XJ29</accession>
<sequence length="97" mass="10919">QTRTGVSGRHTETISQPKYINCGPIGHLAAWRGRPLFPKQKPNAATTINSRSIRQQTTNPDGFPKYNLFCCPTALKKYTHHLSFLSRMSNDHPLVTL</sequence>
<comment type="caution">
    <text evidence="1">The sequence shown here is derived from an EMBL/GenBank/DDBJ whole genome shotgun (WGS) entry which is preliminary data.</text>
</comment>